<protein>
    <recommendedName>
        <fullName evidence="5">Glutathione peroxidase</fullName>
    </recommendedName>
</protein>
<dbReference type="AlphaFoldDB" id="A0A1H5Z0K7"/>
<dbReference type="Gene3D" id="3.40.30.10">
    <property type="entry name" value="Glutaredoxin"/>
    <property type="match status" value="1"/>
</dbReference>
<dbReference type="InterPro" id="IPR000889">
    <property type="entry name" value="Glutathione_peroxidase"/>
</dbReference>
<evidence type="ECO:0000256" key="1">
    <source>
        <dbReference type="ARBA" id="ARBA00006926"/>
    </source>
</evidence>
<keyword evidence="6" id="KW-0732">Signal</keyword>
<dbReference type="PANTHER" id="PTHR11592:SF78">
    <property type="entry name" value="GLUTATHIONE PEROXIDASE"/>
    <property type="match status" value="1"/>
</dbReference>
<feature type="signal peptide" evidence="6">
    <location>
        <begin position="1"/>
        <end position="26"/>
    </location>
</feature>
<dbReference type="GO" id="GO:0004601">
    <property type="term" value="F:peroxidase activity"/>
    <property type="evidence" value="ECO:0007669"/>
    <property type="project" value="UniProtKB-KW"/>
</dbReference>
<evidence type="ECO:0000256" key="5">
    <source>
        <dbReference type="RuleBase" id="RU000499"/>
    </source>
</evidence>
<dbReference type="PANTHER" id="PTHR11592">
    <property type="entry name" value="GLUTATHIONE PEROXIDASE"/>
    <property type="match status" value="1"/>
</dbReference>
<dbReference type="CDD" id="cd00340">
    <property type="entry name" value="GSH_Peroxidase"/>
    <property type="match status" value="1"/>
</dbReference>
<organism evidence="8 9">
    <name type="scientific">Jhaorihella thermophila</name>
    <dbReference type="NCBI Taxonomy" id="488547"/>
    <lineage>
        <taxon>Bacteria</taxon>
        <taxon>Pseudomonadati</taxon>
        <taxon>Pseudomonadota</taxon>
        <taxon>Alphaproteobacteria</taxon>
        <taxon>Rhodobacterales</taxon>
        <taxon>Paracoccaceae</taxon>
        <taxon>Jhaorihella</taxon>
    </lineage>
</organism>
<dbReference type="Proteomes" id="UP000236742">
    <property type="component" value="Unassembled WGS sequence"/>
</dbReference>
<evidence type="ECO:0000256" key="4">
    <source>
        <dbReference type="PIRSR" id="PIRSR000303-1"/>
    </source>
</evidence>
<dbReference type="EMBL" id="FNVD01000026">
    <property type="protein sequence ID" value="SEG29722.1"/>
    <property type="molecule type" value="Genomic_DNA"/>
</dbReference>
<keyword evidence="2 5" id="KW-0575">Peroxidase</keyword>
<dbReference type="PROSITE" id="PS51355">
    <property type="entry name" value="GLUTATHIONE_PEROXID_3"/>
    <property type="match status" value="1"/>
</dbReference>
<comment type="similarity">
    <text evidence="1 5">Belongs to the glutathione peroxidase family.</text>
</comment>
<evidence type="ECO:0000259" key="7">
    <source>
        <dbReference type="PROSITE" id="PS51352"/>
    </source>
</evidence>
<keyword evidence="3 5" id="KW-0560">Oxidoreductase</keyword>
<dbReference type="PROSITE" id="PS51318">
    <property type="entry name" value="TAT"/>
    <property type="match status" value="1"/>
</dbReference>
<evidence type="ECO:0000256" key="3">
    <source>
        <dbReference type="ARBA" id="ARBA00023002"/>
    </source>
</evidence>
<sequence length="185" mass="20448">MTNRRTMLQLIAGAGAIALVPATARAQTAWDFTFEALEGGAMPLSQWRGKVLLVVNTASFCGFTPQYRDLVQVWQDYRDRGLVVIGAPSTDFRQEYDEAGKIKDFCELTYGVDFPMTAPVHVVGAAAHPFFKWAAAESGQRMRWNFNKYLIGRDGRIITWMPSTFKPTARKARAAIEAALAAPAA</sequence>
<accession>A0A1H5Z0K7</accession>
<evidence type="ECO:0000256" key="6">
    <source>
        <dbReference type="SAM" id="SignalP"/>
    </source>
</evidence>
<dbReference type="PROSITE" id="PS51352">
    <property type="entry name" value="THIOREDOXIN_2"/>
    <property type="match status" value="1"/>
</dbReference>
<feature type="chain" id="PRO_5009291120" description="Glutathione peroxidase" evidence="6">
    <location>
        <begin position="27"/>
        <end position="185"/>
    </location>
</feature>
<keyword evidence="9" id="KW-1185">Reference proteome</keyword>
<feature type="domain" description="Thioredoxin" evidence="7">
    <location>
        <begin position="23"/>
        <end position="181"/>
    </location>
</feature>
<evidence type="ECO:0000313" key="9">
    <source>
        <dbReference type="Proteomes" id="UP000236742"/>
    </source>
</evidence>
<dbReference type="InterPro" id="IPR036249">
    <property type="entry name" value="Thioredoxin-like_sf"/>
</dbReference>
<dbReference type="PIRSF" id="PIRSF000303">
    <property type="entry name" value="Glutathion_perox"/>
    <property type="match status" value="1"/>
</dbReference>
<dbReference type="RefSeq" id="WP_200822795.1">
    <property type="nucleotide sequence ID" value="NZ_FNVD01000026.1"/>
</dbReference>
<dbReference type="GO" id="GO:0034599">
    <property type="term" value="P:cellular response to oxidative stress"/>
    <property type="evidence" value="ECO:0007669"/>
    <property type="project" value="TreeGrafter"/>
</dbReference>
<name>A0A1H5Z0K7_9RHOB</name>
<gene>
    <name evidence="8" type="ORF">SAMN05421751_12612</name>
</gene>
<dbReference type="PROSITE" id="PS00460">
    <property type="entry name" value="GLUTATHIONE_PEROXID_1"/>
    <property type="match status" value="1"/>
</dbReference>
<reference evidence="8 9" key="1">
    <citation type="submission" date="2016-10" db="EMBL/GenBank/DDBJ databases">
        <authorList>
            <person name="de Groot N.N."/>
        </authorList>
    </citation>
    <scope>NUCLEOTIDE SEQUENCE [LARGE SCALE GENOMIC DNA]</scope>
    <source>
        <strain evidence="8 9">DSM 23413</strain>
    </source>
</reference>
<dbReference type="InterPro" id="IPR029759">
    <property type="entry name" value="GPX_AS"/>
</dbReference>
<dbReference type="InterPro" id="IPR006311">
    <property type="entry name" value="TAT_signal"/>
</dbReference>
<dbReference type="SUPFAM" id="SSF52833">
    <property type="entry name" value="Thioredoxin-like"/>
    <property type="match status" value="1"/>
</dbReference>
<dbReference type="PRINTS" id="PR01011">
    <property type="entry name" value="GLUTPROXDASE"/>
</dbReference>
<feature type="active site" evidence="4">
    <location>
        <position position="61"/>
    </location>
</feature>
<proteinExistence type="inferred from homology"/>
<evidence type="ECO:0000313" key="8">
    <source>
        <dbReference type="EMBL" id="SEG29722.1"/>
    </source>
</evidence>
<dbReference type="Pfam" id="PF00255">
    <property type="entry name" value="GSHPx"/>
    <property type="match status" value="1"/>
</dbReference>
<dbReference type="InterPro" id="IPR013766">
    <property type="entry name" value="Thioredoxin_domain"/>
</dbReference>
<evidence type="ECO:0000256" key="2">
    <source>
        <dbReference type="ARBA" id="ARBA00022559"/>
    </source>
</evidence>